<feature type="region of interest" description="Disordered" evidence="1">
    <location>
        <begin position="511"/>
        <end position="532"/>
    </location>
</feature>
<dbReference type="AlphaFoldDB" id="A0A8T0FHJ6"/>
<name>A0A8T0FHJ6_ARGBR</name>
<dbReference type="SUPFAM" id="SSF50729">
    <property type="entry name" value="PH domain-like"/>
    <property type="match status" value="1"/>
</dbReference>
<evidence type="ECO:0000259" key="2">
    <source>
        <dbReference type="PROSITE" id="PS50003"/>
    </source>
</evidence>
<dbReference type="InterPro" id="IPR012966">
    <property type="entry name" value="AHD"/>
</dbReference>
<dbReference type="PROSITE" id="PS50003">
    <property type="entry name" value="PH_DOMAIN"/>
    <property type="match status" value="1"/>
</dbReference>
<dbReference type="PANTHER" id="PTHR21538">
    <property type="entry name" value="ANILLIN/RHOTEKIN RTKN"/>
    <property type="match status" value="1"/>
</dbReference>
<reference evidence="3" key="1">
    <citation type="journal article" date="2020" name="bioRxiv">
        <title>Chromosome-level reference genome of the European wasp spider Argiope bruennichi: a resource for studies on range expansion and evolutionary adaptation.</title>
        <authorList>
            <person name="Sheffer M.M."/>
            <person name="Hoppe A."/>
            <person name="Krehenwinkel H."/>
            <person name="Uhl G."/>
            <person name="Kuss A.W."/>
            <person name="Jensen L."/>
            <person name="Jensen C."/>
            <person name="Gillespie R.G."/>
            <person name="Hoff K.J."/>
            <person name="Prost S."/>
        </authorList>
    </citation>
    <scope>NUCLEOTIDE SEQUENCE</scope>
</reference>
<reference evidence="3" key="2">
    <citation type="submission" date="2020-06" db="EMBL/GenBank/DDBJ databases">
        <authorList>
            <person name="Sheffer M."/>
        </authorList>
    </citation>
    <scope>NUCLEOTIDE SEQUENCE</scope>
</reference>
<dbReference type="Pfam" id="PF08174">
    <property type="entry name" value="Anillin"/>
    <property type="match status" value="1"/>
</dbReference>
<keyword evidence="4" id="KW-1185">Reference proteome</keyword>
<dbReference type="InterPro" id="IPR011993">
    <property type="entry name" value="PH-like_dom_sf"/>
</dbReference>
<sequence>MSMLFGSMRKSRSASSSSSSLPSPARMSEGCNAELDIQFMKQLAREAKEYDLEQKIDLEIKMQEGTNKLLAACRYQLQSLEALKSLLTSNERISAYMLELQRRKSLKQTKSPQKTPLLPCSGKVAISDIRMPLIWKDSDHFKNRGDYRRFAVFCLLKVGTEVFDTAMINNVDRSMTDIAFEDVITFNNVPQDFEFRLEVYSHVLQEDLSIASASNKLKKKISYSVSRAIGKRMSDNFREDGNTKNGYSDFELVAHAKLNLSDANSRIKTYDLVMETTDKHNQLPLFGHFCCRLAVQPKCMVEEVYSGYLSLVQQIGNITGSRRMLCSLKNFTLSMWSNFADVHSSNPDVVIPIKTGTKVTPSSKAISYPRFSFRVEYTDDDETKEHLLAADSPIQLSEWLNHISQHIKDYELWKPASESLMEISSPGVCRNSQFIRHRNSSLYDETPFLDRQYDVPLYQNLSHTRSFCIQESKIDRDFKTLVSQMMEKRPAVVTAAVRPSTVRMATECPHLPSAPGRPARRPPTVPWSTSPTLLPERCTGNLSVLTSLPSFTPKAMRDHLLLLQEEENPSHST</sequence>
<dbReference type="Gene3D" id="2.30.29.30">
    <property type="entry name" value="Pleckstrin-homology domain (PH domain)/Phosphotyrosine-binding domain (PTB)"/>
    <property type="match status" value="1"/>
</dbReference>
<accession>A0A8T0FHJ6</accession>
<comment type="caution">
    <text evidence="3">The sequence shown here is derived from an EMBL/GenBank/DDBJ whole genome shotgun (WGS) entry which is preliminary data.</text>
</comment>
<evidence type="ECO:0000313" key="4">
    <source>
        <dbReference type="Proteomes" id="UP000807504"/>
    </source>
</evidence>
<evidence type="ECO:0000256" key="1">
    <source>
        <dbReference type="SAM" id="MobiDB-lite"/>
    </source>
</evidence>
<dbReference type="InterPro" id="IPR051364">
    <property type="entry name" value="Cytokinesis/Rho-signaling"/>
</dbReference>
<dbReference type="GO" id="GO:0005826">
    <property type="term" value="C:actomyosin contractile ring"/>
    <property type="evidence" value="ECO:0007669"/>
    <property type="project" value="TreeGrafter"/>
</dbReference>
<dbReference type="GO" id="GO:0000281">
    <property type="term" value="P:mitotic cytokinesis"/>
    <property type="evidence" value="ECO:0007669"/>
    <property type="project" value="TreeGrafter"/>
</dbReference>
<dbReference type="PANTHER" id="PTHR21538:SF24">
    <property type="entry name" value="PH DOMAIN-CONTAINING PROTEIN"/>
    <property type="match status" value="1"/>
</dbReference>
<feature type="region of interest" description="Disordered" evidence="1">
    <location>
        <begin position="1"/>
        <end position="28"/>
    </location>
</feature>
<dbReference type="SMART" id="SM00233">
    <property type="entry name" value="PH"/>
    <property type="match status" value="1"/>
</dbReference>
<gene>
    <name evidence="3" type="ORF">HNY73_009848</name>
</gene>
<protein>
    <submittedName>
        <fullName evidence="3">Rhotekin-2 like protein</fullName>
    </submittedName>
</protein>
<feature type="compositionally biased region" description="Low complexity" evidence="1">
    <location>
        <begin position="13"/>
        <end position="28"/>
    </location>
</feature>
<dbReference type="GO" id="GO:0031106">
    <property type="term" value="P:septin ring organization"/>
    <property type="evidence" value="ECO:0007669"/>
    <property type="project" value="TreeGrafter"/>
</dbReference>
<proteinExistence type="predicted"/>
<dbReference type="Pfam" id="PF00169">
    <property type="entry name" value="PH"/>
    <property type="match status" value="1"/>
</dbReference>
<dbReference type="InterPro" id="IPR001849">
    <property type="entry name" value="PH_domain"/>
</dbReference>
<evidence type="ECO:0000313" key="3">
    <source>
        <dbReference type="EMBL" id="KAF8788333.1"/>
    </source>
</evidence>
<feature type="domain" description="PH" evidence="2">
    <location>
        <begin position="302"/>
        <end position="408"/>
    </location>
</feature>
<organism evidence="3 4">
    <name type="scientific">Argiope bruennichi</name>
    <name type="common">Wasp spider</name>
    <name type="synonym">Aranea bruennichi</name>
    <dbReference type="NCBI Taxonomy" id="94029"/>
    <lineage>
        <taxon>Eukaryota</taxon>
        <taxon>Metazoa</taxon>
        <taxon>Ecdysozoa</taxon>
        <taxon>Arthropoda</taxon>
        <taxon>Chelicerata</taxon>
        <taxon>Arachnida</taxon>
        <taxon>Araneae</taxon>
        <taxon>Araneomorphae</taxon>
        <taxon>Entelegynae</taxon>
        <taxon>Araneoidea</taxon>
        <taxon>Araneidae</taxon>
        <taxon>Argiope</taxon>
    </lineage>
</organism>
<dbReference type="Proteomes" id="UP000807504">
    <property type="component" value="Unassembled WGS sequence"/>
</dbReference>
<dbReference type="GO" id="GO:0000915">
    <property type="term" value="P:actomyosin contractile ring assembly"/>
    <property type="evidence" value="ECO:0007669"/>
    <property type="project" value="TreeGrafter"/>
</dbReference>
<dbReference type="EMBL" id="JABXBU010000015">
    <property type="protein sequence ID" value="KAF8788333.1"/>
    <property type="molecule type" value="Genomic_DNA"/>
</dbReference>